<evidence type="ECO:0000256" key="1">
    <source>
        <dbReference type="SAM" id="MobiDB-lite"/>
    </source>
</evidence>
<dbReference type="EMBL" id="HBKQ01003998">
    <property type="protein sequence ID" value="CAE2206146.1"/>
    <property type="molecule type" value="Transcribed_RNA"/>
</dbReference>
<feature type="compositionally biased region" description="Low complexity" evidence="1">
    <location>
        <begin position="26"/>
        <end position="44"/>
    </location>
</feature>
<feature type="compositionally biased region" description="Acidic residues" evidence="1">
    <location>
        <begin position="432"/>
        <end position="446"/>
    </location>
</feature>
<organism evidence="2">
    <name type="scientific">Odontella aurita</name>
    <dbReference type="NCBI Taxonomy" id="265563"/>
    <lineage>
        <taxon>Eukaryota</taxon>
        <taxon>Sar</taxon>
        <taxon>Stramenopiles</taxon>
        <taxon>Ochrophyta</taxon>
        <taxon>Bacillariophyta</taxon>
        <taxon>Mediophyceae</taxon>
        <taxon>Biddulphiophycidae</taxon>
        <taxon>Eupodiscales</taxon>
        <taxon>Odontellaceae</taxon>
        <taxon>Odontella</taxon>
    </lineage>
</organism>
<feature type="compositionally biased region" description="Basic residues" evidence="1">
    <location>
        <begin position="162"/>
        <end position="174"/>
    </location>
</feature>
<sequence length="661" mass="72079">MDYSSSPASVAANVPQHRNGRRDPYAAGGSSATLTSAAAGSRRSPYASGVQPQLGAGVSPAKATGSSLRRPRPPSTTLAHGQIRAQAAGSFGHSQRVSGHSVHRPFRPAYTTNGRLRGGDGEAAALPLPGATLSSPPGLLPSVHQHPLHAPSAPIADVSKSPSKHVSSKRRLRRGGSVYENGLNSPQLDLAALLALVDRGWEVLEGLLGKPRRSRKSRSSAETDASKDESFASRHAALIKLVIYILPVLFLIAKGAPPVLQKVTKPPKWDWKPERRLDGRRCAMNLFVEKQAHDEFDPDHQQIKPGETNKDGTLKVLTPPKVIEGTYRTKGQMHILSRYIEAVADSFRANTKIRQHIIFAGARDGGHLAGASQTHWPPRGSHRAQFHIIADDVTEDASDAALGYGNIDAIETKFKGDPNVHVYGRDGKAGVEGDDDEAESLDLGDDDGARYKPSAVNVTALPYPSLRDMIPTSEEEDAEVVVPYLHVDGLSHARQLEVLESARPLLEEYTIRAVGMERSPDLDIFALIEFFRSVGFKTFFLGSRQLYRIDHMCEEILEEVLNFPGMNRQSIHTDDGQPFRSLLQRWGVINDPLAHYRDLPKETVITYAPFLVALPKGRRTTDGTHNGRQEMTIQTMYDLFGGYGGGGQIKTANDRKAPGKK</sequence>
<evidence type="ECO:0000313" key="2">
    <source>
        <dbReference type="EMBL" id="CAE2206146.1"/>
    </source>
</evidence>
<gene>
    <name evidence="2" type="ORF">OAUR00152_LOCUS2718</name>
</gene>
<feature type="compositionally biased region" description="Low complexity" evidence="1">
    <location>
        <begin position="1"/>
        <end position="15"/>
    </location>
</feature>
<name>A0A7S4M7V9_9STRA</name>
<reference evidence="2" key="1">
    <citation type="submission" date="2021-01" db="EMBL/GenBank/DDBJ databases">
        <authorList>
            <person name="Corre E."/>
            <person name="Pelletier E."/>
            <person name="Niang G."/>
            <person name="Scheremetjew M."/>
            <person name="Finn R."/>
            <person name="Kale V."/>
            <person name="Holt S."/>
            <person name="Cochrane G."/>
            <person name="Meng A."/>
            <person name="Brown T."/>
            <person name="Cohen L."/>
        </authorList>
    </citation>
    <scope>NUCLEOTIDE SEQUENCE</scope>
    <source>
        <strain evidence="2">Isolate 1302-5</strain>
    </source>
</reference>
<accession>A0A7S4M7V9</accession>
<dbReference type="AlphaFoldDB" id="A0A7S4M7V9"/>
<proteinExistence type="predicted"/>
<feature type="region of interest" description="Disordered" evidence="1">
    <location>
        <begin position="1"/>
        <end position="179"/>
    </location>
</feature>
<feature type="region of interest" description="Disordered" evidence="1">
    <location>
        <begin position="425"/>
        <end position="446"/>
    </location>
</feature>
<protein>
    <submittedName>
        <fullName evidence="2">Uncharacterized protein</fullName>
    </submittedName>
</protein>